<dbReference type="PANTHER" id="PTHR28152">
    <property type="entry name" value="HYDROXYACYL-THIOESTER DEHYDRATASE TYPE 2, MITOCHONDRIAL"/>
    <property type="match status" value="1"/>
</dbReference>
<dbReference type="OrthoDB" id="3257538at2759"/>
<dbReference type="EMBL" id="AZGY01000039">
    <property type="protein sequence ID" value="KZZ87302.1"/>
    <property type="molecule type" value="Genomic_DNA"/>
</dbReference>
<feature type="chain" id="PRO_5007835351" description="MaoC-like dehydratase" evidence="1">
    <location>
        <begin position="21"/>
        <end position="159"/>
    </location>
</feature>
<dbReference type="Proteomes" id="UP000078544">
    <property type="component" value="Unassembled WGS sequence"/>
</dbReference>
<evidence type="ECO:0000313" key="3">
    <source>
        <dbReference type="Proteomes" id="UP000078544"/>
    </source>
</evidence>
<keyword evidence="3" id="KW-1185">Reference proteome</keyword>
<dbReference type="PANTHER" id="PTHR28152:SF1">
    <property type="entry name" value="HYDROXYACYL-THIOESTER DEHYDRATASE TYPE 2, MITOCHONDRIAL"/>
    <property type="match status" value="1"/>
</dbReference>
<dbReference type="AlphaFoldDB" id="A0A162ID32"/>
<dbReference type="GO" id="GO:0019171">
    <property type="term" value="F:(3R)-hydroxyacyl-[acyl-carrier-protein] dehydratase activity"/>
    <property type="evidence" value="ECO:0007669"/>
    <property type="project" value="TreeGrafter"/>
</dbReference>
<evidence type="ECO:0000256" key="1">
    <source>
        <dbReference type="SAM" id="SignalP"/>
    </source>
</evidence>
<name>A0A162ID32_9HYPO</name>
<accession>A0A162ID32</accession>
<proteinExistence type="predicted"/>
<reference evidence="2 3" key="1">
    <citation type="journal article" date="2016" name="Genome Biol. Evol.">
        <title>Divergent and convergent evolution of fungal pathogenicity.</title>
        <authorList>
            <person name="Shang Y."/>
            <person name="Xiao G."/>
            <person name="Zheng P."/>
            <person name="Cen K."/>
            <person name="Zhan S."/>
            <person name="Wang C."/>
        </authorList>
    </citation>
    <scope>NUCLEOTIDE SEQUENCE [LARGE SCALE GENOMIC DNA]</scope>
    <source>
        <strain evidence="2 3">RCEF 2490</strain>
    </source>
</reference>
<dbReference type="GO" id="GO:0005739">
    <property type="term" value="C:mitochondrion"/>
    <property type="evidence" value="ECO:0007669"/>
    <property type="project" value="TreeGrafter"/>
</dbReference>
<gene>
    <name evidence="2" type="ORF">AAL_08407</name>
</gene>
<protein>
    <recommendedName>
        <fullName evidence="4">MaoC-like dehydratase</fullName>
    </recommendedName>
</protein>
<dbReference type="Gene3D" id="3.10.129.10">
    <property type="entry name" value="Hotdog Thioesterase"/>
    <property type="match status" value="1"/>
</dbReference>
<dbReference type="SUPFAM" id="SSF54637">
    <property type="entry name" value="Thioesterase/thiol ester dehydrase-isomerase"/>
    <property type="match status" value="1"/>
</dbReference>
<dbReference type="STRING" id="1081109.A0A162ID32"/>
<evidence type="ECO:0000313" key="2">
    <source>
        <dbReference type="EMBL" id="KZZ87302.1"/>
    </source>
</evidence>
<sequence>MLAFLGFTVGLATNAAAAAAAAVPDLRLTRRTVTRKAEYTISMLPTATHLFHFSALTFNAHAVHLDAQRARSTDGHRDLLVHGPLTLALMLHVLGGRVADITYRNYAPLYVDEIMTVCVGGAEDVAGSRVRHVWVDGPDGGLAVKGTATMEDEEAARHE</sequence>
<organism evidence="2 3">
    <name type="scientific">Moelleriella libera RCEF 2490</name>
    <dbReference type="NCBI Taxonomy" id="1081109"/>
    <lineage>
        <taxon>Eukaryota</taxon>
        <taxon>Fungi</taxon>
        <taxon>Dikarya</taxon>
        <taxon>Ascomycota</taxon>
        <taxon>Pezizomycotina</taxon>
        <taxon>Sordariomycetes</taxon>
        <taxon>Hypocreomycetidae</taxon>
        <taxon>Hypocreales</taxon>
        <taxon>Clavicipitaceae</taxon>
        <taxon>Moelleriella</taxon>
    </lineage>
</organism>
<dbReference type="InterPro" id="IPR052741">
    <property type="entry name" value="Mitochondrial_HTD2"/>
</dbReference>
<evidence type="ECO:0008006" key="4">
    <source>
        <dbReference type="Google" id="ProtNLM"/>
    </source>
</evidence>
<comment type="caution">
    <text evidence="2">The sequence shown here is derived from an EMBL/GenBank/DDBJ whole genome shotgun (WGS) entry which is preliminary data.</text>
</comment>
<feature type="signal peptide" evidence="1">
    <location>
        <begin position="1"/>
        <end position="20"/>
    </location>
</feature>
<dbReference type="InterPro" id="IPR029069">
    <property type="entry name" value="HotDog_dom_sf"/>
</dbReference>
<keyword evidence="1" id="KW-0732">Signal</keyword>